<sequence>MMIGVIFIIYGLVTFFFPEIMHQSPIVAELSQKVGIVLMSLGVGFIIGYQMADAEKMPKEEKKHN</sequence>
<keyword evidence="1" id="KW-1133">Transmembrane helix</keyword>
<feature type="transmembrane region" description="Helical" evidence="1">
    <location>
        <begin position="34"/>
        <end position="52"/>
    </location>
</feature>
<evidence type="ECO:0000256" key="1">
    <source>
        <dbReference type="SAM" id="Phobius"/>
    </source>
</evidence>
<protein>
    <submittedName>
        <fullName evidence="2">Uncharacterized protein</fullName>
    </submittedName>
</protein>
<dbReference type="EMBL" id="PFCN01000028">
    <property type="protein sequence ID" value="PIR70285.1"/>
    <property type="molecule type" value="Genomic_DNA"/>
</dbReference>
<accession>A0A2H0THJ1</accession>
<gene>
    <name evidence="2" type="ORF">COU46_02235</name>
</gene>
<organism evidence="2 3">
    <name type="scientific">Candidatus Niyogibacteria bacterium CG10_big_fil_rev_8_21_14_0_10_42_19</name>
    <dbReference type="NCBI Taxonomy" id="1974725"/>
    <lineage>
        <taxon>Bacteria</taxon>
        <taxon>Candidatus Niyogiibacteriota</taxon>
    </lineage>
</organism>
<name>A0A2H0THJ1_9BACT</name>
<evidence type="ECO:0000313" key="2">
    <source>
        <dbReference type="EMBL" id="PIR70285.1"/>
    </source>
</evidence>
<proteinExistence type="predicted"/>
<comment type="caution">
    <text evidence="2">The sequence shown here is derived from an EMBL/GenBank/DDBJ whole genome shotgun (WGS) entry which is preliminary data.</text>
</comment>
<evidence type="ECO:0000313" key="3">
    <source>
        <dbReference type="Proteomes" id="UP000229383"/>
    </source>
</evidence>
<dbReference type="AlphaFoldDB" id="A0A2H0THJ1"/>
<keyword evidence="1" id="KW-0472">Membrane</keyword>
<reference evidence="3" key="1">
    <citation type="submission" date="2017-09" db="EMBL/GenBank/DDBJ databases">
        <title>Depth-based differentiation of microbial function through sediment-hosted aquifers and enrichment of novel symbionts in the deep terrestrial subsurface.</title>
        <authorList>
            <person name="Probst A.J."/>
            <person name="Ladd B."/>
            <person name="Jarett J.K."/>
            <person name="Geller-Mcgrath D.E."/>
            <person name="Sieber C.M.K."/>
            <person name="Emerson J.B."/>
            <person name="Anantharaman K."/>
            <person name="Thomas B.C."/>
            <person name="Malmstrom R."/>
            <person name="Stieglmeier M."/>
            <person name="Klingl A."/>
            <person name="Woyke T."/>
            <person name="Ryan C.M."/>
            <person name="Banfield J.F."/>
        </authorList>
    </citation>
    <scope>NUCLEOTIDE SEQUENCE [LARGE SCALE GENOMIC DNA]</scope>
</reference>
<dbReference type="Proteomes" id="UP000229383">
    <property type="component" value="Unassembled WGS sequence"/>
</dbReference>
<keyword evidence="1" id="KW-0812">Transmembrane</keyword>